<gene>
    <name evidence="6" type="ORF">CTEN210_16569</name>
</gene>
<dbReference type="PROSITE" id="PS50275">
    <property type="entry name" value="SAC"/>
    <property type="match status" value="1"/>
</dbReference>
<keyword evidence="2" id="KW-0378">Hydrolase</keyword>
<sequence length="1195" mass="136735">MERFELFRTEQCYYLIGSDKASTAFRVIKMDRTLIEYPISVNSAKQSRFPMSSHFNGEVDPHHMHDQGMDESKKIRTLPEFCHEDPTIYSAEEIRNMLEMIRDGDQTNSTSSVAGGSTESKPSTLEPMVRAHGIVGFIRFLDCYYLTLITKKSKVGSLGGNIIYTIKETETIPIKPSDVIRSGSSVFEDAVNDPQSVFTRMWNSGKKSLNMGLTPREANEVRYQVIYQSLDLSKDFFFSYTYDLTKSLQSNMFSMSTKVFPPPPYKNMYMWNFFQTRELEEVTGSMTSFNWILPIIHGAFIQKKLQDYGRTLNLTLLARRSRHFAGTRYRKRGVSDCGKVANDVEHEQILHDNSTIGEGVFSSFLQVRGSIPTYWAQESSLTLPKPPIIVTRTDNSYVATRLHFEDLFQRYGAPIVVVDLVKQSEKKEREVIVGNEYRHAIDYLNNQIDDQHKIRYCALDYSHISKHRSLNVSSSLRDVSTWAVNETGFFCSAPKWKIIEGGSVVPFDESHDIKSECEIKHHLGMPILPMEQEGVLRTNCIDCLDRTNVAQFSAGVEALGQQLVVMSIRSSPRLNPSSNIVKLLIDMYVDIGDHLALQYGGSEAHKKVQVQNTGTDSKGSDGLGKHKELLTSMKRYYSNVLTDSLKQDSMNLFLGHYIPSNNSVPLWDMEGDYYLHNYHVKSGLASMQAMKQNHPSMALLEEKVDISGDMVRSIQSPPTDRGLSQYTNRNFARRTKSGLKMLEVNKNKESARVQAIRKRCHNHNEALSVWWRNAIQKYIEQRCWMNLGGSSNSSMSKFERDHGAQNEIVQFDRYFARPYTRSLPPNTKSKEKKVVKEESKVLLQNRKKMSVADIELMTDLEEKSDNNENQVLLAQISKSEHYGKEATYLSNFLKCQKGNLIHIPSENELNDVYQNYINPREEKKSMKDDTEKQYLKYLHDVNLASDDVDGILKLSQEAHVNSEIMYGPYRGLSQHESAIEVTTVIAEQYNAFDRFKQSHRNEKESPISSTMNEELKRRAMDTAGVIDAIDEGWKQYEQTERCYHDLTATSSLFHRRSDITDKASMALYCSFFEEDTKITRDDAVNITGDVKLGPQLTKEVPDKFDVVNSRLMNKARTLGIQIQQGSAFSSNITPELFPRSSVDKVPDGFEQIHENLYARKDNRFLVFNDVSLIDWPPKSKTKTTSIVNDMNMIRK</sequence>
<dbReference type="AlphaFoldDB" id="A0AAD3HEJ3"/>
<name>A0AAD3HEJ3_9STRA</name>
<evidence type="ECO:0000256" key="4">
    <source>
        <dbReference type="SAM" id="MobiDB-lite"/>
    </source>
</evidence>
<evidence type="ECO:0000313" key="6">
    <source>
        <dbReference type="EMBL" id="GFH60093.1"/>
    </source>
</evidence>
<feature type="region of interest" description="Disordered" evidence="4">
    <location>
        <begin position="105"/>
        <end position="124"/>
    </location>
</feature>
<dbReference type="GO" id="GO:0046856">
    <property type="term" value="P:phosphatidylinositol dephosphorylation"/>
    <property type="evidence" value="ECO:0007669"/>
    <property type="project" value="InterPro"/>
</dbReference>
<reference evidence="6 7" key="1">
    <citation type="journal article" date="2021" name="Sci. Rep.">
        <title>The genome of the diatom Chaetoceros tenuissimus carries an ancient integrated fragment of an extant virus.</title>
        <authorList>
            <person name="Hongo Y."/>
            <person name="Kimura K."/>
            <person name="Takaki Y."/>
            <person name="Yoshida Y."/>
            <person name="Baba S."/>
            <person name="Kobayashi G."/>
            <person name="Nagasaki K."/>
            <person name="Hano T."/>
            <person name="Tomaru Y."/>
        </authorList>
    </citation>
    <scope>NUCLEOTIDE SEQUENCE [LARGE SCALE GENOMIC DNA]</scope>
    <source>
        <strain evidence="6 7">NIES-3715</strain>
    </source>
</reference>
<proteinExistence type="predicted"/>
<protein>
    <recommendedName>
        <fullName evidence="5">SAC domain-containing protein</fullName>
    </recommendedName>
</protein>
<dbReference type="PANTHER" id="PTHR45738:SF5">
    <property type="entry name" value="POLYPHOSPHOINOSITIDE PHOSPHATASE"/>
    <property type="match status" value="1"/>
</dbReference>
<feature type="compositionally biased region" description="Polar residues" evidence="4">
    <location>
        <begin position="106"/>
        <end position="123"/>
    </location>
</feature>
<dbReference type="EMBL" id="BLLK01000069">
    <property type="protein sequence ID" value="GFH60093.1"/>
    <property type="molecule type" value="Genomic_DNA"/>
</dbReference>
<comment type="subcellular location">
    <subcellularLocation>
        <location evidence="1">Endomembrane system</location>
    </subcellularLocation>
</comment>
<evidence type="ECO:0000256" key="2">
    <source>
        <dbReference type="ARBA" id="ARBA00022801"/>
    </source>
</evidence>
<organism evidence="6 7">
    <name type="scientific">Chaetoceros tenuissimus</name>
    <dbReference type="NCBI Taxonomy" id="426638"/>
    <lineage>
        <taxon>Eukaryota</taxon>
        <taxon>Sar</taxon>
        <taxon>Stramenopiles</taxon>
        <taxon>Ochrophyta</taxon>
        <taxon>Bacillariophyta</taxon>
        <taxon>Coscinodiscophyceae</taxon>
        <taxon>Chaetocerotophycidae</taxon>
        <taxon>Chaetocerotales</taxon>
        <taxon>Chaetocerotaceae</taxon>
        <taxon>Chaetoceros</taxon>
    </lineage>
</organism>
<evidence type="ECO:0000259" key="5">
    <source>
        <dbReference type="PROSITE" id="PS50275"/>
    </source>
</evidence>
<keyword evidence="7" id="KW-1185">Reference proteome</keyword>
<evidence type="ECO:0000256" key="3">
    <source>
        <dbReference type="ARBA" id="ARBA00023136"/>
    </source>
</evidence>
<dbReference type="PANTHER" id="PTHR45738">
    <property type="entry name" value="POLYPHOSPHOINOSITIDE PHOSPHATASE"/>
    <property type="match status" value="1"/>
</dbReference>
<dbReference type="GO" id="GO:0012505">
    <property type="term" value="C:endomembrane system"/>
    <property type="evidence" value="ECO:0007669"/>
    <property type="project" value="UniProtKB-SubCell"/>
</dbReference>
<evidence type="ECO:0000313" key="7">
    <source>
        <dbReference type="Proteomes" id="UP001054902"/>
    </source>
</evidence>
<dbReference type="Pfam" id="PF02383">
    <property type="entry name" value="Syja_N"/>
    <property type="match status" value="1"/>
</dbReference>
<comment type="caution">
    <text evidence="6">The sequence shown here is derived from an EMBL/GenBank/DDBJ whole genome shotgun (WGS) entry which is preliminary data.</text>
</comment>
<feature type="domain" description="SAC" evidence="5">
    <location>
        <begin position="227"/>
        <end position="601"/>
    </location>
</feature>
<dbReference type="InterPro" id="IPR002013">
    <property type="entry name" value="SAC_dom"/>
</dbReference>
<keyword evidence="3" id="KW-0472">Membrane</keyword>
<evidence type="ECO:0000256" key="1">
    <source>
        <dbReference type="ARBA" id="ARBA00004308"/>
    </source>
</evidence>
<dbReference type="InterPro" id="IPR043573">
    <property type="entry name" value="Fig4-like"/>
</dbReference>
<dbReference type="GO" id="GO:0043813">
    <property type="term" value="F:phosphatidylinositol-3,5-bisphosphate 5-phosphatase activity"/>
    <property type="evidence" value="ECO:0007669"/>
    <property type="project" value="InterPro"/>
</dbReference>
<accession>A0AAD3HEJ3</accession>
<dbReference type="Proteomes" id="UP001054902">
    <property type="component" value="Unassembled WGS sequence"/>
</dbReference>